<dbReference type="PIRSF" id="PIRSF000166">
    <property type="entry name" value="Coproporphyri_ox"/>
    <property type="match status" value="1"/>
</dbReference>
<feature type="binding site" evidence="7">
    <location>
        <begin position="293"/>
        <end position="295"/>
    </location>
    <ligand>
        <name>substrate</name>
    </ligand>
</feature>
<dbReference type="EMBL" id="JAUSRF010000021">
    <property type="protein sequence ID" value="MDP9839978.1"/>
    <property type="molecule type" value="Genomic_DNA"/>
</dbReference>
<keyword evidence="7" id="KW-0479">Metal-binding</keyword>
<protein>
    <recommendedName>
        <fullName evidence="7">Oxygen-dependent coproporphyrinogen-III oxidase</fullName>
        <shortName evidence="7">CPO</shortName>
        <shortName evidence="7">Coprogen oxidase</shortName>
        <shortName evidence="7">Coproporphyrinogenase</shortName>
        <ecNumber evidence="7">1.3.3.3</ecNumber>
    </recommendedName>
</protein>
<dbReference type="Proteomes" id="UP001241472">
    <property type="component" value="Unassembled WGS sequence"/>
</dbReference>
<evidence type="ECO:0000256" key="7">
    <source>
        <dbReference type="HAMAP-Rule" id="MF_00333"/>
    </source>
</evidence>
<keyword evidence="7" id="KW-0963">Cytoplasm</keyword>
<comment type="caution">
    <text evidence="9">The sequence shown here is derived from an EMBL/GenBank/DDBJ whole genome shotgun (WGS) entry which is preliminary data.</text>
</comment>
<dbReference type="InterPro" id="IPR001260">
    <property type="entry name" value="Coprogen_oxidase_aer"/>
</dbReference>
<comment type="catalytic activity">
    <reaction evidence="7">
        <text>coproporphyrinogen III + O2 + 2 H(+) = protoporphyrinogen IX + 2 CO2 + 2 H2O</text>
        <dbReference type="Rhea" id="RHEA:18257"/>
        <dbReference type="ChEBI" id="CHEBI:15377"/>
        <dbReference type="ChEBI" id="CHEBI:15378"/>
        <dbReference type="ChEBI" id="CHEBI:15379"/>
        <dbReference type="ChEBI" id="CHEBI:16526"/>
        <dbReference type="ChEBI" id="CHEBI:57307"/>
        <dbReference type="ChEBI" id="CHEBI:57309"/>
        <dbReference type="EC" id="1.3.3.3"/>
    </reaction>
</comment>
<feature type="binding site" evidence="7">
    <location>
        <position position="123"/>
    </location>
    <ligand>
        <name>substrate</name>
    </ligand>
</feature>
<name>A0ABT9PZR5_9HYPH</name>
<accession>A0ABT9PZR5</accession>
<organism evidence="9 10">
    <name type="scientific">Neorhizobium huautlense</name>
    <dbReference type="NCBI Taxonomy" id="67774"/>
    <lineage>
        <taxon>Bacteria</taxon>
        <taxon>Pseudomonadati</taxon>
        <taxon>Pseudomonadota</taxon>
        <taxon>Alphaproteobacteria</taxon>
        <taxon>Hyphomicrobiales</taxon>
        <taxon>Rhizobiaceae</taxon>
        <taxon>Rhizobium/Agrobacterium group</taxon>
        <taxon>Neorhizobium</taxon>
    </lineage>
</organism>
<dbReference type="PRINTS" id="PR00073">
    <property type="entry name" value="COPRGNOXDASE"/>
</dbReference>
<comment type="subunit">
    <text evidence="3 7">Homodimer.</text>
</comment>
<feature type="site" description="Important for dimerization" evidence="7">
    <location>
        <position position="206"/>
    </location>
</feature>
<proteinExistence type="inferred from homology"/>
<dbReference type="NCBIfam" id="NF003727">
    <property type="entry name" value="PRK05330.1"/>
    <property type="match status" value="1"/>
</dbReference>
<evidence type="ECO:0000256" key="5">
    <source>
        <dbReference type="ARBA" id="ARBA00023133"/>
    </source>
</evidence>
<comment type="similarity">
    <text evidence="2 7">Belongs to the aerobic coproporphyrinogen-III oxidase family.</text>
</comment>
<evidence type="ECO:0000256" key="2">
    <source>
        <dbReference type="ARBA" id="ARBA00010644"/>
    </source>
</evidence>
<evidence type="ECO:0000256" key="1">
    <source>
        <dbReference type="ARBA" id="ARBA00005168"/>
    </source>
</evidence>
<feature type="binding site" evidence="7">
    <location>
        <position position="127"/>
    </location>
    <ligand>
        <name>a divalent metal cation</name>
        <dbReference type="ChEBI" id="CHEBI:60240"/>
    </ligand>
</feature>
<dbReference type="PANTHER" id="PTHR10755">
    <property type="entry name" value="COPROPORPHYRINOGEN III OXIDASE, MITOCHONDRIAL"/>
    <property type="match status" value="1"/>
</dbReference>
<dbReference type="PANTHER" id="PTHR10755:SF0">
    <property type="entry name" value="OXYGEN-DEPENDENT COPROPORPHYRINOGEN-III OXIDASE, MITOCHONDRIAL"/>
    <property type="match status" value="1"/>
</dbReference>
<dbReference type="EC" id="1.3.3.3" evidence="7"/>
<gene>
    <name evidence="7" type="primary">hemF</name>
    <name evidence="9" type="ORF">J2T09_004758</name>
</gene>
<keyword evidence="4 7" id="KW-0560">Oxidoreductase</keyword>
<sequence length="310" mass="35173">MTERNDMERPQLEKGLPEGIEDKKATARAWFESLRDTICSTFEALEDEVSGPLADRTPGRFVGKDWQRDGGAGGGGRMSMMEGRVFEKVGVHTSTVHGEFSEDFRKQMPGADEDPRFWASGISLIAHPVNPNVPAVHMNTRMVVTSSQWFGGGADLTPVLDRRRTQEDADSQQFHKAFENTCNSHAGIADYDRYKKWCDEYFFLPHRNEARGIGGIFFDWLTPPQSKGGWDANFAFVQDVGRSFETVYPQIVRNNFNTEFTQEDRDEQLVRRGRYVEFNLLYDRGTLFGLKTGGNVEAILSSLPPMVRWP</sequence>
<evidence type="ECO:0000313" key="9">
    <source>
        <dbReference type="EMBL" id="MDP9839978.1"/>
    </source>
</evidence>
<keyword evidence="5 7" id="KW-0350">Heme biosynthesis</keyword>
<dbReference type="Gene3D" id="3.40.1500.10">
    <property type="entry name" value="Coproporphyrinogen III oxidase, aerobic"/>
    <property type="match status" value="1"/>
</dbReference>
<dbReference type="PROSITE" id="PS01021">
    <property type="entry name" value="COPROGEN_OXIDASE"/>
    <property type="match status" value="1"/>
</dbReference>
<feature type="binding site" evidence="7">
    <location>
        <position position="206"/>
    </location>
    <ligand>
        <name>a divalent metal cation</name>
        <dbReference type="ChEBI" id="CHEBI:60240"/>
    </ligand>
</feature>
<evidence type="ECO:0000313" key="10">
    <source>
        <dbReference type="Proteomes" id="UP001241472"/>
    </source>
</evidence>
<feature type="active site" description="Proton donor" evidence="7">
    <location>
        <position position="137"/>
    </location>
</feature>
<evidence type="ECO:0000256" key="3">
    <source>
        <dbReference type="ARBA" id="ARBA00011738"/>
    </source>
</evidence>
<evidence type="ECO:0000256" key="6">
    <source>
        <dbReference type="ARBA" id="ARBA00023244"/>
    </source>
</evidence>
<comment type="function">
    <text evidence="7">Involved in the heme biosynthesis. Catalyzes the aerobic oxidative decarboxylation of propionate groups of rings A and B of coproporphyrinogen-III to yield the vinyl groups in protoporphyrinogen-IX.</text>
</comment>
<dbReference type="InterPro" id="IPR036406">
    <property type="entry name" value="Coprogen_oxidase_aer_sf"/>
</dbReference>
<feature type="binding site" evidence="7">
    <location>
        <position position="137"/>
    </location>
    <ligand>
        <name>a divalent metal cation</name>
        <dbReference type="ChEBI" id="CHEBI:60240"/>
    </ligand>
</feature>
<comment type="cofactor">
    <cofactor evidence="7">
        <name>a divalent metal cation</name>
        <dbReference type="ChEBI" id="CHEBI:60240"/>
    </cofactor>
</comment>
<dbReference type="SUPFAM" id="SSF102886">
    <property type="entry name" value="Coproporphyrinogen III oxidase"/>
    <property type="match status" value="1"/>
</dbReference>
<evidence type="ECO:0000256" key="4">
    <source>
        <dbReference type="ARBA" id="ARBA00023002"/>
    </source>
</evidence>
<comment type="subcellular location">
    <subcellularLocation>
        <location evidence="7">Cytoplasm</location>
    </subcellularLocation>
</comment>
<feature type="binding site" evidence="7">
    <location>
        <position position="175"/>
    </location>
    <ligand>
        <name>a divalent metal cation</name>
        <dbReference type="ChEBI" id="CHEBI:60240"/>
    </ligand>
</feature>
<reference evidence="9 10" key="1">
    <citation type="submission" date="2023-07" db="EMBL/GenBank/DDBJ databases">
        <title>Sorghum-associated microbial communities from plants grown in Nebraska, USA.</title>
        <authorList>
            <person name="Schachtman D."/>
        </authorList>
    </citation>
    <scope>NUCLEOTIDE SEQUENCE [LARGE SCALE GENOMIC DNA]</scope>
    <source>
        <strain evidence="9 10">DS1307</strain>
    </source>
</reference>
<dbReference type="GO" id="GO:0004109">
    <property type="term" value="F:coproporphyrinogen oxidase activity"/>
    <property type="evidence" value="ECO:0007669"/>
    <property type="project" value="UniProtKB-EC"/>
</dbReference>
<dbReference type="Pfam" id="PF01218">
    <property type="entry name" value="Coprogen_oxidas"/>
    <property type="match status" value="1"/>
</dbReference>
<dbReference type="HAMAP" id="MF_00333">
    <property type="entry name" value="Coprogen_oxidas"/>
    <property type="match status" value="1"/>
</dbReference>
<keyword evidence="6 7" id="KW-0627">Porphyrin biosynthesis</keyword>
<dbReference type="InterPro" id="IPR018375">
    <property type="entry name" value="Coprogen_oxidase_CS"/>
</dbReference>
<evidence type="ECO:0000256" key="8">
    <source>
        <dbReference type="SAM" id="MobiDB-lite"/>
    </source>
</evidence>
<comment type="pathway">
    <text evidence="1 7">Porphyrin-containing compound metabolism; protoporphyrin-IX biosynthesis; protoporphyrinogen-IX from coproporphyrinogen-III (O2 route): step 1/1.</text>
</comment>
<feature type="region of interest" description="Disordered" evidence="8">
    <location>
        <begin position="1"/>
        <end position="20"/>
    </location>
</feature>
<feature type="binding site" evidence="7">
    <location>
        <begin position="139"/>
        <end position="141"/>
    </location>
    <ligand>
        <name>substrate</name>
    </ligand>
</feature>
<keyword evidence="10" id="KW-1185">Reference proteome</keyword>
<feature type="region of interest" description="Important for dimerization" evidence="7">
    <location>
        <begin position="275"/>
        <end position="310"/>
    </location>
</feature>